<evidence type="ECO:0000313" key="3">
    <source>
        <dbReference type="EMBL" id="KAG2487050.1"/>
    </source>
</evidence>
<evidence type="ECO:0000256" key="1">
    <source>
        <dbReference type="SAM" id="SignalP"/>
    </source>
</evidence>
<dbReference type="PROSITE" id="PS50948">
    <property type="entry name" value="PAN"/>
    <property type="match status" value="1"/>
</dbReference>
<evidence type="ECO:0000313" key="4">
    <source>
        <dbReference type="Proteomes" id="UP000612055"/>
    </source>
</evidence>
<dbReference type="OrthoDB" id="535813at2759"/>
<protein>
    <recommendedName>
        <fullName evidence="2">Apple domain-containing protein</fullName>
    </recommendedName>
</protein>
<feature type="signal peptide" evidence="1">
    <location>
        <begin position="1"/>
        <end position="18"/>
    </location>
</feature>
<sequence length="545" mass="57097">MSSRSIPLLLVWLGVACAQAPPRPPTPPPSPFVAGPNGVATVLPPDLRPDCAQFDSARNVLVSRFDSSEATGWRDVQFGPGRDQAIAFEGVEGTGFTTYSLDGYLDLTATAGVMTNGLRNWSTDPAAPFTVIVVQSLNTQTIDWGANYLIAEMGCSGSGTASLLFGTREAYIAGVTPSVTAFHTSKPVPVEPGWNLHAFVRRKGGTEGAYYYAGASGGIALREAFTGQPPIAIGPNWLTVGTSRCMATAKSRTQLGAVLVYNRALSVTDLKRVHESYAPRFNWTRGGGSPVCLPGISIRGSPVATATATNATVCLTACNLNAACEFSVFNNSTKACLLRRNAVNGTEGASEANATITTCFSRPNYGNYYCVRNWDIAGTNMRFLTPADKSTCLGACDATQCQYVLVAVGSSTDCIMNTDIFSGANGVTQPRTDLGAAFEACIKARVYPRAVECGKWTKGGPGETRLQRDCDGDGLLDAVLVDASGARGVALSSKGCSTEDADTGHPDAPTAACPAVFNSLCPKPPDGEWCSGGEVVQLDCARDAP</sequence>
<dbReference type="Gene3D" id="3.50.4.10">
    <property type="entry name" value="Hepatocyte Growth Factor"/>
    <property type="match status" value="1"/>
</dbReference>
<proteinExistence type="predicted"/>
<dbReference type="Proteomes" id="UP000612055">
    <property type="component" value="Unassembled WGS sequence"/>
</dbReference>
<dbReference type="Pfam" id="PF00024">
    <property type="entry name" value="PAN_1"/>
    <property type="match status" value="1"/>
</dbReference>
<feature type="domain" description="Apple" evidence="2">
    <location>
        <begin position="292"/>
        <end position="359"/>
    </location>
</feature>
<keyword evidence="1" id="KW-0732">Signal</keyword>
<name>A0A835XP39_9CHLO</name>
<keyword evidence="4" id="KW-1185">Reference proteome</keyword>
<accession>A0A835XP39</accession>
<dbReference type="PROSITE" id="PS51257">
    <property type="entry name" value="PROKAR_LIPOPROTEIN"/>
    <property type="match status" value="1"/>
</dbReference>
<gene>
    <name evidence="3" type="ORF">HYH03_014296</name>
</gene>
<feature type="chain" id="PRO_5033066677" description="Apple domain-containing protein" evidence="1">
    <location>
        <begin position="19"/>
        <end position="545"/>
    </location>
</feature>
<reference evidence="3" key="1">
    <citation type="journal article" date="2020" name="bioRxiv">
        <title>Comparative genomics of Chlamydomonas.</title>
        <authorList>
            <person name="Craig R.J."/>
            <person name="Hasan A.R."/>
            <person name="Ness R.W."/>
            <person name="Keightley P.D."/>
        </authorList>
    </citation>
    <scope>NUCLEOTIDE SEQUENCE</scope>
    <source>
        <strain evidence="3">CCAP 11/70</strain>
    </source>
</reference>
<evidence type="ECO:0000259" key="2">
    <source>
        <dbReference type="PROSITE" id="PS50948"/>
    </source>
</evidence>
<comment type="caution">
    <text evidence="3">The sequence shown here is derived from an EMBL/GenBank/DDBJ whole genome shotgun (WGS) entry which is preliminary data.</text>
</comment>
<dbReference type="AlphaFoldDB" id="A0A835XP39"/>
<dbReference type="InterPro" id="IPR003609">
    <property type="entry name" value="Pan_app"/>
</dbReference>
<organism evidence="3 4">
    <name type="scientific">Edaphochlamys debaryana</name>
    <dbReference type="NCBI Taxonomy" id="47281"/>
    <lineage>
        <taxon>Eukaryota</taxon>
        <taxon>Viridiplantae</taxon>
        <taxon>Chlorophyta</taxon>
        <taxon>core chlorophytes</taxon>
        <taxon>Chlorophyceae</taxon>
        <taxon>CS clade</taxon>
        <taxon>Chlamydomonadales</taxon>
        <taxon>Chlamydomonadales incertae sedis</taxon>
        <taxon>Edaphochlamys</taxon>
    </lineage>
</organism>
<dbReference type="EMBL" id="JAEHOE010000102">
    <property type="protein sequence ID" value="KAG2487050.1"/>
    <property type="molecule type" value="Genomic_DNA"/>
</dbReference>